<dbReference type="Gene3D" id="3.40.50.360">
    <property type="match status" value="1"/>
</dbReference>
<dbReference type="Pfam" id="PF13474">
    <property type="entry name" value="SnoaL_3"/>
    <property type="match status" value="1"/>
</dbReference>
<dbReference type="Proteomes" id="UP000017048">
    <property type="component" value="Unassembled WGS sequence"/>
</dbReference>
<dbReference type="GeneID" id="91520105"/>
<evidence type="ECO:0000259" key="2">
    <source>
        <dbReference type="Pfam" id="PF13474"/>
    </source>
</evidence>
<dbReference type="GO" id="GO:0005829">
    <property type="term" value="C:cytosol"/>
    <property type="evidence" value="ECO:0007669"/>
    <property type="project" value="TreeGrafter"/>
</dbReference>
<keyword evidence="4" id="KW-1185">Reference proteome</keyword>
<dbReference type="InterPro" id="IPR050712">
    <property type="entry name" value="NAD(P)H-dep_reductase"/>
</dbReference>
<dbReference type="eggNOG" id="COG0431">
    <property type="taxonomic scope" value="Bacteria"/>
</dbReference>
<dbReference type="PANTHER" id="PTHR30543">
    <property type="entry name" value="CHROMATE REDUCTASE"/>
    <property type="match status" value="1"/>
</dbReference>
<sequence>MTPSIGIILGSTRPQRNGPQVARWVLDTAAGRGDAHFTLIDLLDHPLPHLDEAVAPMFGPSAHPHTRDWAATIARFDGFVVVTPEYNHGAPGVLKNAIDHLFAEWADKAVGFVSYGAGGGIRAVEQLRAVCGALGLADVRAQVAISVLTDFVDYTRFTPAEHHTTALHTLLDQVVAWSGALAPLRADDRKPNGQDGIRRTIDALVAGIHAQDLDALRPLYATDVVSFDVEPPLQHVGVAAKLANWAKVFTVFDEVRYEVRDLTITRGRDIAFGHCFGRLGGVLHTGQETEGMWVRVTFCFRQIDGAWQIVHDQASVPFDVLRGTPTADLHP</sequence>
<dbReference type="InterPro" id="IPR032710">
    <property type="entry name" value="NTF2-like_dom_sf"/>
</dbReference>
<dbReference type="Gene3D" id="3.10.450.50">
    <property type="match status" value="1"/>
</dbReference>
<feature type="domain" description="NADPH-dependent FMN reductase-like" evidence="1">
    <location>
        <begin position="4"/>
        <end position="146"/>
    </location>
</feature>
<dbReference type="GO" id="GO:0016491">
    <property type="term" value="F:oxidoreductase activity"/>
    <property type="evidence" value="ECO:0007669"/>
    <property type="project" value="InterPro"/>
</dbReference>
<dbReference type="SUPFAM" id="SSF52218">
    <property type="entry name" value="Flavoproteins"/>
    <property type="match status" value="1"/>
</dbReference>
<comment type="caution">
    <text evidence="3">The sequence shown here is derived from an EMBL/GenBank/DDBJ whole genome shotgun (WGS) entry which is preliminary data.</text>
</comment>
<name>U5E5J3_NOCAS</name>
<dbReference type="GO" id="GO:0010181">
    <property type="term" value="F:FMN binding"/>
    <property type="evidence" value="ECO:0007669"/>
    <property type="project" value="TreeGrafter"/>
</dbReference>
<dbReference type="InterPro" id="IPR029039">
    <property type="entry name" value="Flavoprotein-like_sf"/>
</dbReference>
<dbReference type="EMBL" id="BAFO02000008">
    <property type="protein sequence ID" value="GAD82355.1"/>
    <property type="molecule type" value="Genomic_DNA"/>
</dbReference>
<protein>
    <submittedName>
        <fullName evidence="3">NADPH-dependent FMN reductase</fullName>
    </submittedName>
</protein>
<dbReference type="SUPFAM" id="SSF54427">
    <property type="entry name" value="NTF2-like"/>
    <property type="match status" value="1"/>
</dbReference>
<reference evidence="3 4" key="1">
    <citation type="journal article" date="2014" name="BMC Genomics">
        <title>Genome based analysis of type-I polyketide synthase and nonribosomal peptide synthetase gene clusters in seven strains of five representative Nocardia species.</title>
        <authorList>
            <person name="Komaki H."/>
            <person name="Ichikawa N."/>
            <person name="Hosoyama A."/>
            <person name="Takahashi-Nakaguchi A."/>
            <person name="Matsuzawa T."/>
            <person name="Suzuki K."/>
            <person name="Fujita N."/>
            <person name="Gonoi T."/>
        </authorList>
    </citation>
    <scope>NUCLEOTIDE SEQUENCE [LARGE SCALE GENOMIC DNA]</scope>
    <source>
        <strain evidence="3 4">NBRC 15531</strain>
    </source>
</reference>
<dbReference type="InterPro" id="IPR037401">
    <property type="entry name" value="SnoaL-like"/>
</dbReference>
<organism evidence="3 4">
    <name type="scientific">Nocardia asteroides NBRC 15531</name>
    <dbReference type="NCBI Taxonomy" id="1110697"/>
    <lineage>
        <taxon>Bacteria</taxon>
        <taxon>Bacillati</taxon>
        <taxon>Actinomycetota</taxon>
        <taxon>Actinomycetes</taxon>
        <taxon>Mycobacteriales</taxon>
        <taxon>Nocardiaceae</taxon>
        <taxon>Nocardia</taxon>
    </lineage>
</organism>
<evidence type="ECO:0000313" key="3">
    <source>
        <dbReference type="EMBL" id="GAD82355.1"/>
    </source>
</evidence>
<dbReference type="OrthoDB" id="9812295at2"/>
<feature type="domain" description="SnoaL-like" evidence="2">
    <location>
        <begin position="197"/>
        <end position="318"/>
    </location>
</feature>
<accession>U5E5J3</accession>
<dbReference type="PANTHER" id="PTHR30543:SF21">
    <property type="entry name" value="NAD(P)H-DEPENDENT FMN REDUCTASE LOT6"/>
    <property type="match status" value="1"/>
</dbReference>
<dbReference type="AlphaFoldDB" id="U5E5J3"/>
<dbReference type="InterPro" id="IPR005025">
    <property type="entry name" value="FMN_Rdtase-like_dom"/>
</dbReference>
<dbReference type="eggNOG" id="COG4319">
    <property type="taxonomic scope" value="Bacteria"/>
</dbReference>
<dbReference type="RefSeq" id="WP_019050408.1">
    <property type="nucleotide sequence ID" value="NZ_BAFO02000008.1"/>
</dbReference>
<proteinExistence type="predicted"/>
<gene>
    <name evidence="3" type="ORF">NCAST_08_02290</name>
</gene>
<dbReference type="STRING" id="1824.SAMN05444423_105146"/>
<evidence type="ECO:0000313" key="4">
    <source>
        <dbReference type="Proteomes" id="UP000017048"/>
    </source>
</evidence>
<evidence type="ECO:0000259" key="1">
    <source>
        <dbReference type="Pfam" id="PF03358"/>
    </source>
</evidence>
<dbReference type="Pfam" id="PF03358">
    <property type="entry name" value="FMN_red"/>
    <property type="match status" value="1"/>
</dbReference>